<protein>
    <submittedName>
        <fullName evidence="1">Uncharacterized protein</fullName>
    </submittedName>
</protein>
<keyword evidence="2" id="KW-1185">Reference proteome</keyword>
<comment type="caution">
    <text evidence="1">The sequence shown here is derived from an EMBL/GenBank/DDBJ whole genome shotgun (WGS) entry which is preliminary data.</text>
</comment>
<accession>A0A4C1VJ11</accession>
<gene>
    <name evidence="1" type="ORF">EVAR_95585_1</name>
</gene>
<name>A0A4C1VJ11_EUMVA</name>
<sequence length="100" mass="11379">MTFATDAPLTPCDRTLRYVYPPHGLSSGRAQLARRAPRVPKTRHSIVQPKWVQRRVREAVAPISYNVELPSSEERCRFDRLLLPGKGDKRHSVSRTSLEG</sequence>
<proteinExistence type="predicted"/>
<dbReference type="AlphaFoldDB" id="A0A4C1VJ11"/>
<dbReference type="Proteomes" id="UP000299102">
    <property type="component" value="Unassembled WGS sequence"/>
</dbReference>
<evidence type="ECO:0000313" key="1">
    <source>
        <dbReference type="EMBL" id="GBP38966.1"/>
    </source>
</evidence>
<dbReference type="EMBL" id="BGZK01000357">
    <property type="protein sequence ID" value="GBP38966.1"/>
    <property type="molecule type" value="Genomic_DNA"/>
</dbReference>
<evidence type="ECO:0000313" key="2">
    <source>
        <dbReference type="Proteomes" id="UP000299102"/>
    </source>
</evidence>
<reference evidence="1 2" key="1">
    <citation type="journal article" date="2019" name="Commun. Biol.">
        <title>The bagworm genome reveals a unique fibroin gene that provides high tensile strength.</title>
        <authorList>
            <person name="Kono N."/>
            <person name="Nakamura H."/>
            <person name="Ohtoshi R."/>
            <person name="Tomita M."/>
            <person name="Numata K."/>
            <person name="Arakawa K."/>
        </authorList>
    </citation>
    <scope>NUCLEOTIDE SEQUENCE [LARGE SCALE GENOMIC DNA]</scope>
</reference>
<organism evidence="1 2">
    <name type="scientific">Eumeta variegata</name>
    <name type="common">Bagworm moth</name>
    <name type="synonym">Eumeta japonica</name>
    <dbReference type="NCBI Taxonomy" id="151549"/>
    <lineage>
        <taxon>Eukaryota</taxon>
        <taxon>Metazoa</taxon>
        <taxon>Ecdysozoa</taxon>
        <taxon>Arthropoda</taxon>
        <taxon>Hexapoda</taxon>
        <taxon>Insecta</taxon>
        <taxon>Pterygota</taxon>
        <taxon>Neoptera</taxon>
        <taxon>Endopterygota</taxon>
        <taxon>Lepidoptera</taxon>
        <taxon>Glossata</taxon>
        <taxon>Ditrysia</taxon>
        <taxon>Tineoidea</taxon>
        <taxon>Psychidae</taxon>
        <taxon>Oiketicinae</taxon>
        <taxon>Eumeta</taxon>
    </lineage>
</organism>